<reference evidence="2" key="1">
    <citation type="submission" date="2023-10" db="EMBL/GenBank/DDBJ databases">
        <authorList>
            <person name="Chen Y."/>
            <person name="Shah S."/>
            <person name="Dougan E. K."/>
            <person name="Thang M."/>
            <person name="Chan C."/>
        </authorList>
    </citation>
    <scope>NUCLEOTIDE SEQUENCE [LARGE SCALE GENOMIC DNA]</scope>
</reference>
<organism evidence="2 3">
    <name type="scientific">Prorocentrum cordatum</name>
    <dbReference type="NCBI Taxonomy" id="2364126"/>
    <lineage>
        <taxon>Eukaryota</taxon>
        <taxon>Sar</taxon>
        <taxon>Alveolata</taxon>
        <taxon>Dinophyceae</taxon>
        <taxon>Prorocentrales</taxon>
        <taxon>Prorocentraceae</taxon>
        <taxon>Prorocentrum</taxon>
    </lineage>
</organism>
<feature type="compositionally biased region" description="Basic residues" evidence="1">
    <location>
        <begin position="88"/>
        <end position="102"/>
    </location>
</feature>
<dbReference type="Proteomes" id="UP001189429">
    <property type="component" value="Unassembled WGS sequence"/>
</dbReference>
<feature type="compositionally biased region" description="Low complexity" evidence="1">
    <location>
        <begin position="20"/>
        <end position="49"/>
    </location>
</feature>
<feature type="compositionally biased region" description="Basic and acidic residues" evidence="1">
    <location>
        <begin position="103"/>
        <end position="121"/>
    </location>
</feature>
<sequence length="156" mass="15917">RAGSAAAKTRAHPRGEAARDAAGGAPPLRGAASADDVAQAAAPPRCAGAGRAGGPGARGRRLQRRCRGGHGGPPADRRPAGQLEAHPGRRARHGAGPRHPPRRPPEGHARGVEAADRDLRPRQHAAGSRAPAASHRGSTPRGLGVAWPEMNCVFFG</sequence>
<proteinExistence type="predicted"/>
<gene>
    <name evidence="2" type="ORF">PCOR1329_LOCUS83374</name>
</gene>
<accession>A0ABN9Y7Z4</accession>
<feature type="compositionally biased region" description="Basic residues" evidence="1">
    <location>
        <begin position="58"/>
        <end position="68"/>
    </location>
</feature>
<comment type="caution">
    <text evidence="2">The sequence shown here is derived from an EMBL/GenBank/DDBJ whole genome shotgun (WGS) entry which is preliminary data.</text>
</comment>
<evidence type="ECO:0000313" key="3">
    <source>
        <dbReference type="Proteomes" id="UP001189429"/>
    </source>
</evidence>
<feature type="non-terminal residue" evidence="2">
    <location>
        <position position="1"/>
    </location>
</feature>
<feature type="region of interest" description="Disordered" evidence="1">
    <location>
        <begin position="1"/>
        <end position="147"/>
    </location>
</feature>
<protein>
    <submittedName>
        <fullName evidence="2">Uncharacterized protein</fullName>
    </submittedName>
</protein>
<dbReference type="EMBL" id="CAUYUJ010022074">
    <property type="protein sequence ID" value="CAK0908777.1"/>
    <property type="molecule type" value="Genomic_DNA"/>
</dbReference>
<name>A0ABN9Y7Z4_9DINO</name>
<feature type="non-terminal residue" evidence="2">
    <location>
        <position position="156"/>
    </location>
</feature>
<keyword evidence="3" id="KW-1185">Reference proteome</keyword>
<evidence type="ECO:0000256" key="1">
    <source>
        <dbReference type="SAM" id="MobiDB-lite"/>
    </source>
</evidence>
<evidence type="ECO:0000313" key="2">
    <source>
        <dbReference type="EMBL" id="CAK0908777.1"/>
    </source>
</evidence>